<keyword evidence="2" id="KW-0540">Nuclease</keyword>
<dbReference type="EMBL" id="BSDE01000003">
    <property type="protein sequence ID" value="GLH73259.1"/>
    <property type="molecule type" value="Genomic_DNA"/>
</dbReference>
<organism evidence="6 7">
    <name type="scientific">Geothrix limicola</name>
    <dbReference type="NCBI Taxonomy" id="2927978"/>
    <lineage>
        <taxon>Bacteria</taxon>
        <taxon>Pseudomonadati</taxon>
        <taxon>Acidobacteriota</taxon>
        <taxon>Holophagae</taxon>
        <taxon>Holophagales</taxon>
        <taxon>Holophagaceae</taxon>
        <taxon>Geothrix</taxon>
    </lineage>
</organism>
<evidence type="ECO:0000313" key="6">
    <source>
        <dbReference type="EMBL" id="GLH73259.1"/>
    </source>
</evidence>
<dbReference type="InterPro" id="IPR014721">
    <property type="entry name" value="Ribsml_uS5_D2-typ_fold_subgr"/>
</dbReference>
<dbReference type="InterPro" id="IPR020568">
    <property type="entry name" value="Ribosomal_Su5_D2-typ_SF"/>
</dbReference>
<keyword evidence="3" id="KW-0255">Endonuclease</keyword>
<dbReference type="Gene3D" id="3.30.230.10">
    <property type="match status" value="1"/>
</dbReference>
<evidence type="ECO:0000313" key="7">
    <source>
        <dbReference type="Proteomes" id="UP001165069"/>
    </source>
</evidence>
<gene>
    <name evidence="6" type="ORF">GETHLI_17610</name>
</gene>
<comment type="caution">
    <text evidence="6">The sequence shown here is derived from an EMBL/GenBank/DDBJ whole genome shotgun (WGS) entry which is preliminary data.</text>
</comment>
<evidence type="ECO:0000256" key="4">
    <source>
        <dbReference type="ARBA" id="ARBA00022801"/>
    </source>
</evidence>
<keyword evidence="5" id="KW-0694">RNA-binding</keyword>
<proteinExistence type="predicted"/>
<reference evidence="6 7" key="1">
    <citation type="journal article" date="2023" name="Antonie Van Leeuwenhoek">
        <title>Mesoterricola silvestris gen. nov., sp. nov., Mesoterricola sediminis sp. nov., Geothrix oryzae sp. nov., Geothrix edaphica sp. nov., Geothrix rubra sp. nov., and Geothrix limicola sp. nov., six novel members of Acidobacteriota isolated from soils.</title>
        <authorList>
            <person name="Itoh H."/>
            <person name="Sugisawa Y."/>
            <person name="Mise K."/>
            <person name="Xu Z."/>
            <person name="Kuniyasu M."/>
            <person name="Ushijima N."/>
            <person name="Kawano K."/>
            <person name="Kobayashi E."/>
            <person name="Shiratori Y."/>
            <person name="Masuda Y."/>
            <person name="Senoo K."/>
        </authorList>
    </citation>
    <scope>NUCLEOTIDE SEQUENCE [LARGE SCALE GENOMIC DNA]</scope>
    <source>
        <strain evidence="6 7">Red804</strain>
    </source>
</reference>
<evidence type="ECO:0000256" key="3">
    <source>
        <dbReference type="ARBA" id="ARBA00022759"/>
    </source>
</evidence>
<dbReference type="Pfam" id="PF00825">
    <property type="entry name" value="Ribonuclease_P"/>
    <property type="match status" value="1"/>
</dbReference>
<evidence type="ECO:0000256" key="2">
    <source>
        <dbReference type="ARBA" id="ARBA00022722"/>
    </source>
</evidence>
<evidence type="ECO:0000256" key="1">
    <source>
        <dbReference type="ARBA" id="ARBA00022694"/>
    </source>
</evidence>
<dbReference type="Proteomes" id="UP001165069">
    <property type="component" value="Unassembled WGS sequence"/>
</dbReference>
<name>A0ABQ5QGT5_9BACT</name>
<evidence type="ECO:0000256" key="5">
    <source>
        <dbReference type="ARBA" id="ARBA00022884"/>
    </source>
</evidence>
<keyword evidence="7" id="KW-1185">Reference proteome</keyword>
<keyword evidence="1" id="KW-0819">tRNA processing</keyword>
<dbReference type="SUPFAM" id="SSF54211">
    <property type="entry name" value="Ribosomal protein S5 domain 2-like"/>
    <property type="match status" value="1"/>
</dbReference>
<keyword evidence="4" id="KW-0378">Hydrolase</keyword>
<sequence length="77" mass="8745">MLLVTSPRRTGGAVQRNRFRRRVRMAFLAGVEPLLNLPWVVWVRPGRTAPPLDTISFQVIESQLQLALQRLPALDTP</sequence>
<dbReference type="InterPro" id="IPR000100">
    <property type="entry name" value="RNase_P"/>
</dbReference>
<accession>A0ABQ5QGT5</accession>
<protein>
    <submittedName>
        <fullName evidence="6">Uncharacterized protein</fullName>
    </submittedName>
</protein>